<feature type="binding site" evidence="2">
    <location>
        <position position="237"/>
    </location>
    <ligand>
        <name>[2Fe-2S] cluster</name>
        <dbReference type="ChEBI" id="CHEBI:190135"/>
    </ligand>
</feature>
<keyword evidence="1" id="KW-0285">Flavoprotein</keyword>
<dbReference type="InterPro" id="IPR001433">
    <property type="entry name" value="OxRdtase_FAD/NAD-bd"/>
</dbReference>
<dbReference type="RefSeq" id="WP_091347784.1">
    <property type="nucleotide sequence ID" value="NZ_FOIF01000001.1"/>
</dbReference>
<dbReference type="InterPro" id="IPR050353">
    <property type="entry name" value="PyrK_electron_transfer"/>
</dbReference>
<comment type="cofactor">
    <cofactor evidence="1">
        <name>FAD</name>
        <dbReference type="ChEBI" id="CHEBI:57692"/>
    </cofactor>
    <text evidence="1">Binds 1 FAD per subunit.</text>
</comment>
<feature type="domain" description="FAD-binding FR-type" evidence="3">
    <location>
        <begin position="1"/>
        <end position="95"/>
    </location>
</feature>
<dbReference type="Proteomes" id="UP000243819">
    <property type="component" value="Unassembled WGS sequence"/>
</dbReference>
<protein>
    <submittedName>
        <fullName evidence="4">Ferredoxin--NADP+ reductase</fullName>
    </submittedName>
</protein>
<comment type="cofactor">
    <cofactor evidence="2">
        <name>[2Fe-2S] cluster</name>
        <dbReference type="ChEBI" id="CHEBI:190135"/>
    </cofactor>
    <text evidence="2">Binds 1 [2Fe-2S] cluster per subunit.</text>
</comment>
<dbReference type="Pfam" id="PF00175">
    <property type="entry name" value="NAD_binding_1"/>
    <property type="match status" value="1"/>
</dbReference>
<dbReference type="Gene3D" id="3.40.50.80">
    <property type="entry name" value="Nucleotide-binding domain of ferredoxin-NADP reductase (FNR) module"/>
    <property type="match status" value="1"/>
</dbReference>
<organism evidence="4 5">
    <name type="scientific">Anaerobranca gottschalkii DSM 13577</name>
    <dbReference type="NCBI Taxonomy" id="1120990"/>
    <lineage>
        <taxon>Bacteria</taxon>
        <taxon>Bacillati</taxon>
        <taxon>Bacillota</taxon>
        <taxon>Clostridia</taxon>
        <taxon>Eubacteriales</taxon>
        <taxon>Proteinivoracaceae</taxon>
        <taxon>Anaerobranca</taxon>
    </lineage>
</organism>
<dbReference type="PIRSF" id="PIRSF006816">
    <property type="entry name" value="Cyc3_hyd_g"/>
    <property type="match status" value="1"/>
</dbReference>
<feature type="binding site" evidence="2">
    <location>
        <position position="225"/>
    </location>
    <ligand>
        <name>[2Fe-2S] cluster</name>
        <dbReference type="ChEBI" id="CHEBI:190135"/>
    </ligand>
</feature>
<dbReference type="InterPro" id="IPR019480">
    <property type="entry name" value="Dihydroorotate_DH_Fe-S-bd"/>
</dbReference>
<dbReference type="STRING" id="1120990.SAMN03080614_100193"/>
<dbReference type="InterPro" id="IPR017938">
    <property type="entry name" value="Riboflavin_synthase-like_b-brl"/>
</dbReference>
<dbReference type="PANTHER" id="PTHR43513">
    <property type="entry name" value="DIHYDROOROTATE DEHYDROGENASE B (NAD(+)), ELECTRON TRANSFER SUBUNIT"/>
    <property type="match status" value="1"/>
</dbReference>
<accession>A0A1H9Y2G7</accession>
<proteinExistence type="predicted"/>
<evidence type="ECO:0000313" key="5">
    <source>
        <dbReference type="Proteomes" id="UP000243819"/>
    </source>
</evidence>
<keyword evidence="2" id="KW-0479">Metal-binding</keyword>
<evidence type="ECO:0000256" key="1">
    <source>
        <dbReference type="PIRSR" id="PIRSR006816-1"/>
    </source>
</evidence>
<dbReference type="GO" id="GO:0006221">
    <property type="term" value="P:pyrimidine nucleotide biosynthetic process"/>
    <property type="evidence" value="ECO:0007669"/>
    <property type="project" value="InterPro"/>
</dbReference>
<evidence type="ECO:0000259" key="3">
    <source>
        <dbReference type="PROSITE" id="PS51384"/>
    </source>
</evidence>
<dbReference type="AlphaFoldDB" id="A0A1H9Y2G7"/>
<keyword evidence="2" id="KW-0001">2Fe-2S</keyword>
<dbReference type="InterPro" id="IPR012165">
    <property type="entry name" value="Cyt_c3_hydrogenase_gsu"/>
</dbReference>
<dbReference type="Gene3D" id="2.40.30.10">
    <property type="entry name" value="Translation factors"/>
    <property type="match status" value="1"/>
</dbReference>
<dbReference type="CDD" id="cd06219">
    <property type="entry name" value="DHOD_e_trans_like1"/>
    <property type="match status" value="1"/>
</dbReference>
<evidence type="ECO:0000313" key="4">
    <source>
        <dbReference type="EMBL" id="SES62850.1"/>
    </source>
</evidence>
<keyword evidence="5" id="KW-1185">Reference proteome</keyword>
<dbReference type="SUPFAM" id="SSF63380">
    <property type="entry name" value="Riboflavin synthase domain-like"/>
    <property type="match status" value="1"/>
</dbReference>
<name>A0A1H9Y2G7_9FIRM</name>
<dbReference type="InterPro" id="IPR039261">
    <property type="entry name" value="FNR_nucleotide-bd"/>
</dbReference>
<evidence type="ECO:0000256" key="2">
    <source>
        <dbReference type="PIRSR" id="PIRSR006816-2"/>
    </source>
</evidence>
<dbReference type="GO" id="GO:0046872">
    <property type="term" value="F:metal ion binding"/>
    <property type="evidence" value="ECO:0007669"/>
    <property type="project" value="UniProtKB-KW"/>
</dbReference>
<dbReference type="SUPFAM" id="SSF52343">
    <property type="entry name" value="Ferredoxin reductase-like, C-terminal NADP-linked domain"/>
    <property type="match status" value="1"/>
</dbReference>
<dbReference type="InterPro" id="IPR017927">
    <property type="entry name" value="FAD-bd_FR_type"/>
</dbReference>
<dbReference type="PANTHER" id="PTHR43513:SF3">
    <property type="entry name" value="DIHYDROOROTATE DEHYDROGENASE B (NAD(+)), ELECTRON TRANSFER SUBUNIT-RELATED"/>
    <property type="match status" value="1"/>
</dbReference>
<gene>
    <name evidence="4" type="ORF">SAMN03080614_100193</name>
</gene>
<keyword evidence="1" id="KW-0274">FAD</keyword>
<dbReference type="GO" id="GO:0016491">
    <property type="term" value="F:oxidoreductase activity"/>
    <property type="evidence" value="ECO:0007669"/>
    <property type="project" value="InterPro"/>
</dbReference>
<dbReference type="OrthoDB" id="9778346at2"/>
<sequence>MNKILEKKVLAPTLKQIVVNAPLIARKAKAGQFVILRVHERGERFPLTIADYDREKGTITLIFQEVGASTKLLGNLEVGDVILDLVGPLGKATKHPHAKRVVCIGGGVGVAPVYPEAKELYENGVEVISIIGARNKDLLFYVDEMKKVSKELYITTDDGSAGRKGFVTDALKDLILSGMEIDCVIAIGPMPMMKAVSNLTKEYGIYTIVSLNSLMVDGTGMCGGCRVTIGNEVKFACIDGPAFEAHSIDFDEQMRRLRMYQEEEKLVDCKCGEAEKNVEN</sequence>
<dbReference type="NCBIfam" id="NF004862">
    <property type="entry name" value="PRK06222.1"/>
    <property type="match status" value="1"/>
</dbReference>
<dbReference type="GO" id="GO:0051537">
    <property type="term" value="F:2 iron, 2 sulfur cluster binding"/>
    <property type="evidence" value="ECO:0007669"/>
    <property type="project" value="UniProtKB-KW"/>
</dbReference>
<dbReference type="GO" id="GO:0050660">
    <property type="term" value="F:flavin adenine dinucleotide binding"/>
    <property type="evidence" value="ECO:0007669"/>
    <property type="project" value="InterPro"/>
</dbReference>
<keyword evidence="2" id="KW-0411">Iron-sulfur</keyword>
<feature type="binding site" evidence="1">
    <location>
        <begin position="62"/>
        <end position="64"/>
    </location>
    <ligand>
        <name>FAD</name>
        <dbReference type="ChEBI" id="CHEBI:57692"/>
    </ligand>
</feature>
<feature type="binding site" evidence="2">
    <location>
        <position position="222"/>
    </location>
    <ligand>
        <name>[2Fe-2S] cluster</name>
        <dbReference type="ChEBI" id="CHEBI:190135"/>
    </ligand>
</feature>
<keyword evidence="2" id="KW-0408">Iron</keyword>
<reference evidence="5" key="1">
    <citation type="submission" date="2016-10" db="EMBL/GenBank/DDBJ databases">
        <authorList>
            <person name="Varghese N."/>
            <person name="Submissions S."/>
        </authorList>
    </citation>
    <scope>NUCLEOTIDE SEQUENCE [LARGE SCALE GENOMIC DNA]</scope>
    <source>
        <strain evidence="5">DSM 13577</strain>
    </source>
</reference>
<dbReference type="EMBL" id="FOIF01000001">
    <property type="protein sequence ID" value="SES62850.1"/>
    <property type="molecule type" value="Genomic_DNA"/>
</dbReference>
<dbReference type="PROSITE" id="PS51384">
    <property type="entry name" value="FAD_FR"/>
    <property type="match status" value="1"/>
</dbReference>
<dbReference type="Pfam" id="PF10418">
    <property type="entry name" value="DHODB_Fe-S_bind"/>
    <property type="match status" value="1"/>
</dbReference>